<proteinExistence type="predicted"/>
<dbReference type="EMBL" id="BK032875">
    <property type="protein sequence ID" value="DAF65161.1"/>
    <property type="molecule type" value="Genomic_DNA"/>
</dbReference>
<name>A0A8S5TPU5_9CAUD</name>
<sequence length="29" mass="3645">MIKFQLFHVQPYKKTFFHYQIVTPKSQIF</sequence>
<accession>A0A8S5TPU5</accession>
<protein>
    <submittedName>
        <fullName evidence="1">Uncharacterized protein</fullName>
    </submittedName>
</protein>
<reference evidence="1" key="1">
    <citation type="journal article" date="2021" name="Proc. Natl. Acad. Sci. U.S.A.">
        <title>A Catalog of Tens of Thousands of Viruses from Human Metagenomes Reveals Hidden Associations with Chronic Diseases.</title>
        <authorList>
            <person name="Tisza M.J."/>
            <person name="Buck C.B."/>
        </authorList>
    </citation>
    <scope>NUCLEOTIDE SEQUENCE</scope>
    <source>
        <strain evidence="1">Ct2AC8</strain>
    </source>
</reference>
<organism evidence="1">
    <name type="scientific">Myoviridae sp. ct2AC8</name>
    <dbReference type="NCBI Taxonomy" id="2827655"/>
    <lineage>
        <taxon>Viruses</taxon>
        <taxon>Duplodnaviria</taxon>
        <taxon>Heunggongvirae</taxon>
        <taxon>Uroviricota</taxon>
        <taxon>Caudoviricetes</taxon>
    </lineage>
</organism>
<evidence type="ECO:0000313" key="1">
    <source>
        <dbReference type="EMBL" id="DAF65161.1"/>
    </source>
</evidence>